<name>A0ABC8U025_9AQUA</name>
<accession>A0ABC8U025</accession>
<reference evidence="1 2" key="1">
    <citation type="submission" date="2024-02" db="EMBL/GenBank/DDBJ databases">
        <authorList>
            <person name="Vignale AGUSTIN F."/>
            <person name="Sosa J E."/>
            <person name="Modenutti C."/>
        </authorList>
    </citation>
    <scope>NUCLEOTIDE SEQUENCE [LARGE SCALE GENOMIC DNA]</scope>
</reference>
<proteinExistence type="predicted"/>
<comment type="caution">
    <text evidence="1">The sequence shown here is derived from an EMBL/GenBank/DDBJ whole genome shotgun (WGS) entry which is preliminary data.</text>
</comment>
<organism evidence="1 2">
    <name type="scientific">Ilex paraguariensis</name>
    <name type="common">yerba mate</name>
    <dbReference type="NCBI Taxonomy" id="185542"/>
    <lineage>
        <taxon>Eukaryota</taxon>
        <taxon>Viridiplantae</taxon>
        <taxon>Streptophyta</taxon>
        <taxon>Embryophyta</taxon>
        <taxon>Tracheophyta</taxon>
        <taxon>Spermatophyta</taxon>
        <taxon>Magnoliopsida</taxon>
        <taxon>eudicotyledons</taxon>
        <taxon>Gunneridae</taxon>
        <taxon>Pentapetalae</taxon>
        <taxon>asterids</taxon>
        <taxon>campanulids</taxon>
        <taxon>Aquifoliales</taxon>
        <taxon>Aquifoliaceae</taxon>
        <taxon>Ilex</taxon>
    </lineage>
</organism>
<sequence>MVLMISVKNACQNGWFSDKDSKELLTLVNEMGSRFCSRSDINTEASNSLSVISTIMSR</sequence>
<protein>
    <submittedName>
        <fullName evidence="1">Uncharacterized protein</fullName>
    </submittedName>
</protein>
<dbReference type="AlphaFoldDB" id="A0ABC8U025"/>
<gene>
    <name evidence="1" type="ORF">ILEXP_LOCUS42040</name>
</gene>
<evidence type="ECO:0000313" key="2">
    <source>
        <dbReference type="Proteomes" id="UP001642360"/>
    </source>
</evidence>
<dbReference type="Proteomes" id="UP001642360">
    <property type="component" value="Unassembled WGS sequence"/>
</dbReference>
<keyword evidence="2" id="KW-1185">Reference proteome</keyword>
<evidence type="ECO:0000313" key="1">
    <source>
        <dbReference type="EMBL" id="CAK9172394.1"/>
    </source>
</evidence>
<dbReference type="EMBL" id="CAUOFW020005969">
    <property type="protein sequence ID" value="CAK9172394.1"/>
    <property type="molecule type" value="Genomic_DNA"/>
</dbReference>